<accession>A0A402D2G7</accession>
<dbReference type="Pfam" id="PF00149">
    <property type="entry name" value="Metallophos"/>
    <property type="match status" value="1"/>
</dbReference>
<dbReference type="SUPFAM" id="SSF56300">
    <property type="entry name" value="Metallo-dependent phosphatases"/>
    <property type="match status" value="1"/>
</dbReference>
<dbReference type="Proteomes" id="UP000287394">
    <property type="component" value="Chromosome"/>
</dbReference>
<proteinExistence type="predicted"/>
<dbReference type="AlphaFoldDB" id="A0A402D2G7"/>
<dbReference type="EMBL" id="AP025739">
    <property type="protein sequence ID" value="BDI29961.1"/>
    <property type="molecule type" value="Genomic_DNA"/>
</dbReference>
<dbReference type="Gene3D" id="3.60.21.10">
    <property type="match status" value="1"/>
</dbReference>
<evidence type="ECO:0000259" key="1">
    <source>
        <dbReference type="Pfam" id="PF00149"/>
    </source>
</evidence>
<dbReference type="PANTHER" id="PTHR43143:SF6">
    <property type="entry name" value="BLL3016 PROTEIN"/>
    <property type="match status" value="1"/>
</dbReference>
<keyword evidence="4" id="KW-1185">Reference proteome</keyword>
<feature type="domain" description="Calcineurin-like phosphoesterase" evidence="1">
    <location>
        <begin position="113"/>
        <end position="260"/>
    </location>
</feature>
<dbReference type="Pfam" id="PF16370">
    <property type="entry name" value="MetallophosC"/>
    <property type="match status" value="1"/>
</dbReference>
<name>A0A402D2G7_9BACT</name>
<dbReference type="InterPro" id="IPR029052">
    <property type="entry name" value="Metallo-depent_PP-like"/>
</dbReference>
<evidence type="ECO:0000313" key="3">
    <source>
        <dbReference type="EMBL" id="BDI29961.1"/>
    </source>
</evidence>
<reference evidence="3 4" key="1">
    <citation type="journal article" date="2019" name="Int. J. Syst. Evol. Microbiol.">
        <title>Capsulimonas corticalis gen. nov., sp. nov., an aerobic capsulated bacterium, of a novel bacterial order, Capsulimonadales ord. nov., of the class Armatimonadia of the phylum Armatimonadetes.</title>
        <authorList>
            <person name="Li J."/>
            <person name="Kudo C."/>
            <person name="Tonouchi A."/>
        </authorList>
    </citation>
    <scope>NUCLEOTIDE SEQUENCE [LARGE SCALE GENOMIC DNA]</scope>
    <source>
        <strain evidence="3 4">AX-7</strain>
    </source>
</reference>
<dbReference type="InterPro" id="IPR051918">
    <property type="entry name" value="STPP_CPPED1"/>
</dbReference>
<dbReference type="GO" id="GO:0016787">
    <property type="term" value="F:hydrolase activity"/>
    <property type="evidence" value="ECO:0007669"/>
    <property type="project" value="InterPro"/>
</dbReference>
<evidence type="ECO:0000313" key="4">
    <source>
        <dbReference type="Proteomes" id="UP000287394"/>
    </source>
</evidence>
<evidence type="ECO:0000259" key="2">
    <source>
        <dbReference type="Pfam" id="PF16370"/>
    </source>
</evidence>
<feature type="domain" description="Calcineurin-like phosphoesterase C-terminal" evidence="2">
    <location>
        <begin position="281"/>
        <end position="447"/>
    </location>
</feature>
<gene>
    <name evidence="3" type="ORF">CCAX7_20120</name>
</gene>
<sequence length="456" mass="50648">MKTDARGRYRLPIEDEAILFVIKPSGWALPIDGHNLVQRHYIHRPNGSPASQYPGIAPTGPLPESVDFALRPSVEPAKFRMVLFGDPQPRDQKEVDYIAHDVVEGLAGVDAAFGLSLGDIMYDDLSLYDSLNATIATIGLPWHNLRGNHDMNYEAVDNTYCCETFKRVFGPTYYAFNYGQVHFLVLDNVHYEGAAKHNFHGELGETQLAFARNDLALVPKDKLVVVAMHMPLTAVSDREALYRLLEDRPHAMSISAHTHVHQHMFLGADEGWRGAQPHHHFNHATVCGCWWQGAPDEMGIPHTTMTDGGPNGYSIMTFEGAKYTVDFHPARRLPSDQMSIFTPDGVTSANSGDTDVLVNIYAGSPRSTVEMKVDKQSGWAPMQSIVREDPYFLKLKEAEAGPKPPPGRPLDDATKTDHIWTAKLPAGLPKGTHMMQVRTTDMFGHTYTARRIIAVG</sequence>
<dbReference type="KEGG" id="ccot:CCAX7_20120"/>
<protein>
    <submittedName>
        <fullName evidence="3">Uncharacterized protein</fullName>
    </submittedName>
</protein>
<dbReference type="PANTHER" id="PTHR43143">
    <property type="entry name" value="METALLOPHOSPHOESTERASE, CALCINEURIN SUPERFAMILY"/>
    <property type="match status" value="1"/>
</dbReference>
<dbReference type="InterPro" id="IPR004843">
    <property type="entry name" value="Calcineurin-like_PHP"/>
</dbReference>
<dbReference type="InterPro" id="IPR032288">
    <property type="entry name" value="Metallophos_C"/>
</dbReference>
<organism evidence="3 4">
    <name type="scientific">Capsulimonas corticalis</name>
    <dbReference type="NCBI Taxonomy" id="2219043"/>
    <lineage>
        <taxon>Bacteria</taxon>
        <taxon>Bacillati</taxon>
        <taxon>Armatimonadota</taxon>
        <taxon>Armatimonadia</taxon>
        <taxon>Capsulimonadales</taxon>
        <taxon>Capsulimonadaceae</taxon>
        <taxon>Capsulimonas</taxon>
    </lineage>
</organism>